<dbReference type="GO" id="GO:0160148">
    <property type="term" value="F:tRNA pseudouridine(55) synthase activity"/>
    <property type="evidence" value="ECO:0007669"/>
    <property type="project" value="UniProtKB-EC"/>
</dbReference>
<dbReference type="Gene3D" id="3.30.2350.10">
    <property type="entry name" value="Pseudouridine synthase"/>
    <property type="match status" value="1"/>
</dbReference>
<name>A0A1F6MBH0_9BACT</name>
<dbReference type="NCBIfam" id="TIGR00431">
    <property type="entry name" value="TruB"/>
    <property type="match status" value="1"/>
</dbReference>
<organism evidence="7 8">
    <name type="scientific">Candidatus Magasanikbacteria bacterium RIFCSPHIGHO2_02_FULL_45_10</name>
    <dbReference type="NCBI Taxonomy" id="1798679"/>
    <lineage>
        <taxon>Bacteria</taxon>
        <taxon>Candidatus Magasanikiibacteriota</taxon>
    </lineage>
</organism>
<comment type="catalytic activity">
    <reaction evidence="1 5">
        <text>uridine(55) in tRNA = pseudouridine(55) in tRNA</text>
        <dbReference type="Rhea" id="RHEA:42532"/>
        <dbReference type="Rhea" id="RHEA-COMP:10101"/>
        <dbReference type="Rhea" id="RHEA-COMP:10102"/>
        <dbReference type="ChEBI" id="CHEBI:65314"/>
        <dbReference type="ChEBI" id="CHEBI:65315"/>
        <dbReference type="EC" id="5.4.99.25"/>
    </reaction>
</comment>
<dbReference type="PANTHER" id="PTHR13767:SF2">
    <property type="entry name" value="PSEUDOURIDYLATE SYNTHASE TRUB1"/>
    <property type="match status" value="1"/>
</dbReference>
<dbReference type="Pfam" id="PF01509">
    <property type="entry name" value="TruB_N"/>
    <property type="match status" value="1"/>
</dbReference>
<dbReference type="SUPFAM" id="SSF55120">
    <property type="entry name" value="Pseudouridine synthase"/>
    <property type="match status" value="1"/>
</dbReference>
<dbReference type="PANTHER" id="PTHR13767">
    <property type="entry name" value="TRNA-PSEUDOURIDINE SYNTHASE"/>
    <property type="match status" value="1"/>
</dbReference>
<accession>A0A1F6MBH0</accession>
<evidence type="ECO:0000259" key="6">
    <source>
        <dbReference type="Pfam" id="PF01509"/>
    </source>
</evidence>
<dbReference type="InterPro" id="IPR020103">
    <property type="entry name" value="PsdUridine_synth_cat_dom_sf"/>
</dbReference>
<dbReference type="EC" id="5.4.99.25" evidence="5"/>
<evidence type="ECO:0000313" key="8">
    <source>
        <dbReference type="Proteomes" id="UP000176413"/>
    </source>
</evidence>
<dbReference type="GO" id="GO:0031119">
    <property type="term" value="P:tRNA pseudouridine synthesis"/>
    <property type="evidence" value="ECO:0007669"/>
    <property type="project" value="UniProtKB-UniRule"/>
</dbReference>
<comment type="caution">
    <text evidence="7">The sequence shown here is derived from an EMBL/GenBank/DDBJ whole genome shotgun (WGS) entry which is preliminary data.</text>
</comment>
<dbReference type="AlphaFoldDB" id="A0A1F6MBH0"/>
<comment type="similarity">
    <text evidence="2 5">Belongs to the pseudouridine synthase TruB family. Type 1 subfamily.</text>
</comment>
<dbReference type="GO" id="GO:1990481">
    <property type="term" value="P:mRNA pseudouridine synthesis"/>
    <property type="evidence" value="ECO:0007669"/>
    <property type="project" value="TreeGrafter"/>
</dbReference>
<gene>
    <name evidence="5" type="primary">truB</name>
    <name evidence="7" type="ORF">A3D53_03235</name>
</gene>
<evidence type="ECO:0000256" key="1">
    <source>
        <dbReference type="ARBA" id="ARBA00000385"/>
    </source>
</evidence>
<dbReference type="InterPro" id="IPR002501">
    <property type="entry name" value="PsdUridine_synth_N"/>
</dbReference>
<sequence>MNDVFELPENYFLINKPAGWTSFDVIGFIRTNIRKAWPDLKNIKVGHAGTLDPFATGLLIVGLGREATRGLDQFKNLPKTYVATLHLGAVSDTQDSTGIITKMSDVEPPEKTILDVLPKFQGEQRQLPPMFSAKKIAGQRLYKLARQGKEVEREPTTITIYSLKLLSYKYPNLTLEIRCSAGTYIRTVAHDIGQALGTGAYCDRLERTVIGEYYVTDALAPEAALTKILQDFSIRKT</sequence>
<evidence type="ECO:0000256" key="5">
    <source>
        <dbReference type="HAMAP-Rule" id="MF_01080"/>
    </source>
</evidence>
<dbReference type="HAMAP" id="MF_01080">
    <property type="entry name" value="TruB_bact"/>
    <property type="match status" value="1"/>
</dbReference>
<feature type="domain" description="Pseudouridine synthase II N-terminal" evidence="6">
    <location>
        <begin position="41"/>
        <end position="185"/>
    </location>
</feature>
<dbReference type="InterPro" id="IPR014780">
    <property type="entry name" value="tRNA_psdUridine_synth_TruB"/>
</dbReference>
<evidence type="ECO:0000256" key="3">
    <source>
        <dbReference type="ARBA" id="ARBA00022694"/>
    </source>
</evidence>
<reference evidence="7 8" key="1">
    <citation type="journal article" date="2016" name="Nat. Commun.">
        <title>Thousands of microbial genomes shed light on interconnected biogeochemical processes in an aquifer system.</title>
        <authorList>
            <person name="Anantharaman K."/>
            <person name="Brown C.T."/>
            <person name="Hug L.A."/>
            <person name="Sharon I."/>
            <person name="Castelle C.J."/>
            <person name="Probst A.J."/>
            <person name="Thomas B.C."/>
            <person name="Singh A."/>
            <person name="Wilkins M.J."/>
            <person name="Karaoz U."/>
            <person name="Brodie E.L."/>
            <person name="Williams K.H."/>
            <person name="Hubbard S.S."/>
            <person name="Banfield J.F."/>
        </authorList>
    </citation>
    <scope>NUCLEOTIDE SEQUENCE [LARGE SCALE GENOMIC DNA]</scope>
</reference>
<protein>
    <recommendedName>
        <fullName evidence="5">tRNA pseudouridine synthase B</fullName>
        <ecNumber evidence="5">5.4.99.25</ecNumber>
    </recommendedName>
    <alternativeName>
        <fullName evidence="5">tRNA pseudouridine(55) synthase</fullName>
        <shortName evidence="5">Psi55 synthase</shortName>
    </alternativeName>
    <alternativeName>
        <fullName evidence="5">tRNA pseudouridylate synthase</fullName>
    </alternativeName>
    <alternativeName>
        <fullName evidence="5">tRNA-uridine isomerase</fullName>
    </alternativeName>
</protein>
<dbReference type="EMBL" id="MFQA01000022">
    <property type="protein sequence ID" value="OGH68981.1"/>
    <property type="molecule type" value="Genomic_DNA"/>
</dbReference>
<keyword evidence="4 5" id="KW-0413">Isomerase</keyword>
<proteinExistence type="inferred from homology"/>
<dbReference type="CDD" id="cd02573">
    <property type="entry name" value="PseudoU_synth_EcTruB"/>
    <property type="match status" value="1"/>
</dbReference>
<evidence type="ECO:0000256" key="4">
    <source>
        <dbReference type="ARBA" id="ARBA00023235"/>
    </source>
</evidence>
<evidence type="ECO:0000256" key="2">
    <source>
        <dbReference type="ARBA" id="ARBA00005642"/>
    </source>
</evidence>
<comment type="function">
    <text evidence="5">Responsible for synthesis of pseudouridine from uracil-55 in the psi GC loop of transfer RNAs.</text>
</comment>
<keyword evidence="3 5" id="KW-0819">tRNA processing</keyword>
<feature type="active site" description="Nucleophile" evidence="5">
    <location>
        <position position="52"/>
    </location>
</feature>
<dbReference type="Proteomes" id="UP000176413">
    <property type="component" value="Unassembled WGS sequence"/>
</dbReference>
<dbReference type="GO" id="GO:0003723">
    <property type="term" value="F:RNA binding"/>
    <property type="evidence" value="ECO:0007669"/>
    <property type="project" value="InterPro"/>
</dbReference>
<evidence type="ECO:0000313" key="7">
    <source>
        <dbReference type="EMBL" id="OGH68981.1"/>
    </source>
</evidence>